<organism evidence="1">
    <name type="scientific">Microvirga ossetica</name>
    <dbReference type="NCBI Taxonomy" id="1882682"/>
    <lineage>
        <taxon>Bacteria</taxon>
        <taxon>Pseudomonadati</taxon>
        <taxon>Pseudomonadota</taxon>
        <taxon>Alphaproteobacteria</taxon>
        <taxon>Hyphomicrobiales</taxon>
        <taxon>Methylobacteriaceae</taxon>
        <taxon>Microvirga</taxon>
    </lineage>
</organism>
<sequence>MAAYLATAQAETHVAIRGKREGLKNPVPCKAELVDGLNDAIRSSRHGITLTVIVTGNSTMRLDEWLVQGKLLHNERVGMSCINVGYVWAVWTD</sequence>
<name>A0A1B2EEA1_9HYPH</name>
<evidence type="ECO:0000313" key="1">
    <source>
        <dbReference type="EMBL" id="ANY78288.1"/>
    </source>
</evidence>
<reference evidence="1" key="1">
    <citation type="submission" date="2016-07" db="EMBL/GenBank/DDBJ databases">
        <title>Microvirga ossetica sp. nov. a new species of rhizobia isolated from root nodules of the legume species Vicia alpestris Steven originated from North Ossetia region in the Caucasus.</title>
        <authorList>
            <person name="Safronova V.I."/>
            <person name="Kuznetsova I.G."/>
            <person name="Sazanova A.L."/>
            <person name="Belimov A."/>
            <person name="Andronov E."/>
            <person name="Osledkin Y.S."/>
            <person name="Onishchuk O.P."/>
            <person name="Kurchak O.N."/>
            <person name="Shaposhnikov A.I."/>
            <person name="Willems A."/>
            <person name="Tikhonovich I.A."/>
        </authorList>
    </citation>
    <scope>NUCLEOTIDE SEQUENCE [LARGE SCALE GENOMIC DNA]</scope>
    <source>
        <strain evidence="1">V5/3M</strain>
    </source>
</reference>
<dbReference type="KEGG" id="moc:BB934_08610"/>
<accession>A0A1B2EEA1</accession>
<proteinExistence type="predicted"/>
<gene>
    <name evidence="1" type="ORF">BB934_08610</name>
</gene>
<dbReference type="AlphaFoldDB" id="A0A1B2EEA1"/>
<dbReference type="EMBL" id="CP016616">
    <property type="protein sequence ID" value="ANY78288.1"/>
    <property type="molecule type" value="Genomic_DNA"/>
</dbReference>
<protein>
    <submittedName>
        <fullName evidence="1">Uncharacterized protein</fullName>
    </submittedName>
</protein>